<dbReference type="PANTHER" id="PTHR11183">
    <property type="entry name" value="GLYCOGENIN SUBFAMILY MEMBER"/>
    <property type="match status" value="1"/>
</dbReference>
<gene>
    <name evidence="1" type="ORF">PSALAMII_LOCUS7126</name>
</gene>
<evidence type="ECO:0008006" key="3">
    <source>
        <dbReference type="Google" id="ProtNLM"/>
    </source>
</evidence>
<dbReference type="SUPFAM" id="SSF53448">
    <property type="entry name" value="Nucleotide-diphospho-sugar transferases"/>
    <property type="match status" value="1"/>
</dbReference>
<evidence type="ECO:0000313" key="1">
    <source>
        <dbReference type="EMBL" id="CAG8395657.1"/>
    </source>
</evidence>
<evidence type="ECO:0000313" key="2">
    <source>
        <dbReference type="Proteomes" id="UP001152592"/>
    </source>
</evidence>
<dbReference type="EMBL" id="CAJVPD010000249">
    <property type="protein sequence ID" value="CAG8395657.1"/>
    <property type="molecule type" value="Genomic_DNA"/>
</dbReference>
<sequence>MREISMPTLYTRSLISIVAALAVLLWITSHGIHKPTDIAYDDATASSHNAFATILTFKPGSESDFTNDEESYLRAARLLSFQLLRNPRTRSRNAIPFLILVTPDVPQSHRDILSREGATVVPLEGHGADSASQPQRWNILLTKLSLWKLEQYHKVAFIDVNTVLFRPLDDIFEDPATKMRTTTHPTANVPKSYIMAAPYESRKNMDTQILLSQDSSQKSHMNADFLVLHPSQGHYNYYRGLFHILEKDDSSHPEEALFNYAHRADGPMPWQTLAPVWNLKEATQSDYEQGLKSVTHHWWQPIKDNFVGDLIATSQDEMTAYLNH</sequence>
<dbReference type="OrthoDB" id="9989112at2759"/>
<dbReference type="InterPro" id="IPR050587">
    <property type="entry name" value="GNT1/Glycosyltrans_8"/>
</dbReference>
<dbReference type="InterPro" id="IPR029044">
    <property type="entry name" value="Nucleotide-diphossugar_trans"/>
</dbReference>
<name>A0A9W4NQ91_9EURO</name>
<organism evidence="1 2">
    <name type="scientific">Penicillium salamii</name>
    <dbReference type="NCBI Taxonomy" id="1612424"/>
    <lineage>
        <taxon>Eukaryota</taxon>
        <taxon>Fungi</taxon>
        <taxon>Dikarya</taxon>
        <taxon>Ascomycota</taxon>
        <taxon>Pezizomycotina</taxon>
        <taxon>Eurotiomycetes</taxon>
        <taxon>Eurotiomycetidae</taxon>
        <taxon>Eurotiales</taxon>
        <taxon>Aspergillaceae</taxon>
        <taxon>Penicillium</taxon>
    </lineage>
</organism>
<proteinExistence type="predicted"/>
<reference evidence="1" key="1">
    <citation type="submission" date="2021-07" db="EMBL/GenBank/DDBJ databases">
        <authorList>
            <person name="Branca A.L. A."/>
        </authorList>
    </citation>
    <scope>NUCLEOTIDE SEQUENCE</scope>
</reference>
<protein>
    <recommendedName>
        <fullName evidence="3">Glycosyltransferase family 8 protein</fullName>
    </recommendedName>
</protein>
<accession>A0A9W4NQ91</accession>
<dbReference type="Proteomes" id="UP001152592">
    <property type="component" value="Unassembled WGS sequence"/>
</dbReference>
<comment type="caution">
    <text evidence="1">The sequence shown here is derived from an EMBL/GenBank/DDBJ whole genome shotgun (WGS) entry which is preliminary data.</text>
</comment>
<dbReference type="AlphaFoldDB" id="A0A9W4NQ91"/>
<dbReference type="Gene3D" id="3.90.550.10">
    <property type="entry name" value="Spore Coat Polysaccharide Biosynthesis Protein SpsA, Chain A"/>
    <property type="match status" value="1"/>
</dbReference>